<gene>
    <name evidence="1" type="ORF">JI435_414840</name>
</gene>
<reference evidence="2" key="1">
    <citation type="journal article" date="2021" name="BMC Genomics">
        <title>Chromosome-level genome assembly and manually-curated proteome of model necrotroph Parastagonospora nodorum Sn15 reveals a genome-wide trove of candidate effector homologs, and redundancy of virulence-related functions within an accessory chromosome.</title>
        <authorList>
            <person name="Bertazzoni S."/>
            <person name="Jones D.A.B."/>
            <person name="Phan H.T."/>
            <person name="Tan K.-C."/>
            <person name="Hane J.K."/>
        </authorList>
    </citation>
    <scope>NUCLEOTIDE SEQUENCE [LARGE SCALE GENOMIC DNA]</scope>
    <source>
        <strain evidence="2">SN15 / ATCC MYA-4574 / FGSC 10173)</strain>
    </source>
</reference>
<protein>
    <submittedName>
        <fullName evidence="1">Uncharacterized protein</fullName>
    </submittedName>
</protein>
<organism evidence="1 2">
    <name type="scientific">Phaeosphaeria nodorum (strain SN15 / ATCC MYA-4574 / FGSC 10173)</name>
    <name type="common">Glume blotch fungus</name>
    <name type="synonym">Parastagonospora nodorum</name>
    <dbReference type="NCBI Taxonomy" id="321614"/>
    <lineage>
        <taxon>Eukaryota</taxon>
        <taxon>Fungi</taxon>
        <taxon>Dikarya</taxon>
        <taxon>Ascomycota</taxon>
        <taxon>Pezizomycotina</taxon>
        <taxon>Dothideomycetes</taxon>
        <taxon>Pleosporomycetidae</taxon>
        <taxon>Pleosporales</taxon>
        <taxon>Pleosporineae</taxon>
        <taxon>Phaeosphaeriaceae</taxon>
        <taxon>Parastagonospora</taxon>
    </lineage>
</organism>
<evidence type="ECO:0000313" key="1">
    <source>
        <dbReference type="EMBL" id="QRD00232.1"/>
    </source>
</evidence>
<feature type="non-terminal residue" evidence="1">
    <location>
        <position position="1"/>
    </location>
</feature>
<accession>A0A7U2I559</accession>
<name>A0A7U2I559_PHANO</name>
<keyword evidence="2" id="KW-1185">Reference proteome</keyword>
<sequence>NFTHVSARDENVCLAAKSCGERMQTSSDSGVDSSSEYSRETDITIYYMSHRWNLLDTSQKNMTTNYLLGSLCKALCTAPSLPVSFVVKEPARGNLSNVELCQRFAMNIWLCTGSNADKGIKNAVEWKKWGLG</sequence>
<dbReference type="Proteomes" id="UP000663193">
    <property type="component" value="Chromosome 10"/>
</dbReference>
<dbReference type="VEuPathDB" id="FungiDB:JI435_414840"/>
<dbReference type="EMBL" id="CP069032">
    <property type="protein sequence ID" value="QRD00232.1"/>
    <property type="molecule type" value="Genomic_DNA"/>
</dbReference>
<evidence type="ECO:0000313" key="2">
    <source>
        <dbReference type="Proteomes" id="UP000663193"/>
    </source>
</evidence>
<proteinExistence type="predicted"/>
<dbReference type="AlphaFoldDB" id="A0A7U2I559"/>